<dbReference type="CDD" id="cd12148">
    <property type="entry name" value="fungal_TF_MHR"/>
    <property type="match status" value="1"/>
</dbReference>
<reference evidence="4 5" key="1">
    <citation type="submission" date="2024-01" db="EMBL/GenBank/DDBJ databases">
        <authorList>
            <person name="Allen C."/>
            <person name="Tagirdzhanova G."/>
        </authorList>
    </citation>
    <scope>NUCLEOTIDE SEQUENCE [LARGE SCALE GENOMIC DNA]</scope>
</reference>
<feature type="domain" description="Xylanolytic transcriptional activator regulatory" evidence="3">
    <location>
        <begin position="104"/>
        <end position="344"/>
    </location>
</feature>
<dbReference type="PANTHER" id="PTHR46910">
    <property type="entry name" value="TRANSCRIPTION FACTOR PDR1"/>
    <property type="match status" value="1"/>
</dbReference>
<organism evidence="4 5">
    <name type="scientific">Sporothrix eucalyptigena</name>
    <dbReference type="NCBI Taxonomy" id="1812306"/>
    <lineage>
        <taxon>Eukaryota</taxon>
        <taxon>Fungi</taxon>
        <taxon>Dikarya</taxon>
        <taxon>Ascomycota</taxon>
        <taxon>Pezizomycotina</taxon>
        <taxon>Sordariomycetes</taxon>
        <taxon>Sordariomycetidae</taxon>
        <taxon>Ophiostomatales</taxon>
        <taxon>Ophiostomataceae</taxon>
        <taxon>Sporothrix</taxon>
    </lineage>
</organism>
<name>A0ABP0B399_9PEZI</name>
<dbReference type="InterPro" id="IPR007219">
    <property type="entry name" value="XnlR_reg_dom"/>
</dbReference>
<evidence type="ECO:0000313" key="4">
    <source>
        <dbReference type="EMBL" id="CAK7213983.1"/>
    </source>
</evidence>
<evidence type="ECO:0000256" key="2">
    <source>
        <dbReference type="SAM" id="MobiDB-lite"/>
    </source>
</evidence>
<comment type="caution">
    <text evidence="4">The sequence shown here is derived from an EMBL/GenBank/DDBJ whole genome shotgun (WGS) entry which is preliminary data.</text>
</comment>
<dbReference type="InterPro" id="IPR050987">
    <property type="entry name" value="AtrR-like"/>
</dbReference>
<accession>A0ABP0B399</accession>
<feature type="compositionally biased region" description="Polar residues" evidence="2">
    <location>
        <begin position="536"/>
        <end position="552"/>
    </location>
</feature>
<feature type="region of interest" description="Disordered" evidence="2">
    <location>
        <begin position="516"/>
        <end position="555"/>
    </location>
</feature>
<protein>
    <recommendedName>
        <fullName evidence="3">Xylanolytic transcriptional activator regulatory domain-containing protein</fullName>
    </recommendedName>
</protein>
<evidence type="ECO:0000259" key="3">
    <source>
        <dbReference type="Pfam" id="PF04082"/>
    </source>
</evidence>
<gene>
    <name evidence="4" type="ORF">SEUCBS140593_002033</name>
</gene>
<keyword evidence="1" id="KW-0539">Nucleus</keyword>
<dbReference type="EMBL" id="CAWUHD010000012">
    <property type="protein sequence ID" value="CAK7213983.1"/>
    <property type="molecule type" value="Genomic_DNA"/>
</dbReference>
<evidence type="ECO:0000256" key="1">
    <source>
        <dbReference type="ARBA" id="ARBA00023242"/>
    </source>
</evidence>
<sequence>MAHNDVDVESPSSLLNGLKRKRTTPRTRLSRETAQNKASAAVFPTAAADADETMVPSQASIGSQTPAAVIGNDEVAGPETSQPAHLYALIETVLTPDVIQSLVEVFYRSIYPIRPYFHWPTFSAQIRQQTYRSDLGLLATTMAVCGLTAGRLYKGVSVPLELNPIKSSGNQVSSKCYDTAVCAIPSDLSQVTDYFQAMKASAVLASICLQDNDLKKAVVHLGHYTTLSTMYGFHNEANWPVDLTECERQERRRLYWGVYQQEQYIATNFGVSARQRESQAAVVYPAEVFDDKDITATSIRIRPGQVSFIQALNFCSDVYRLSENADIVLRTKLPHTLPSEPGGLVHLFLSRVYNSHHYLAESSHLVKKLHAGLPDELRSIKTNTGDPYLDRFGIVSSNILLTTYNLKMRLAGTDKASVHVCCAVASELLDEMGAVSAGFFQTASTNSLYHLAHVGHVLGSVIQPPISAWTYLQVRNILLVLADFLEKIEQGRVGTPNLAAKLRAQISRIDQLTKHMQRDPESGLESMGQSLLGDSPTAQEAASMNNRPTSTAKSHHRHCLDKWKLLAGAICTTDTG</sequence>
<evidence type="ECO:0000313" key="5">
    <source>
        <dbReference type="Proteomes" id="UP001642482"/>
    </source>
</evidence>
<proteinExistence type="predicted"/>
<keyword evidence="5" id="KW-1185">Reference proteome</keyword>
<feature type="region of interest" description="Disordered" evidence="2">
    <location>
        <begin position="1"/>
        <end position="40"/>
    </location>
</feature>
<dbReference type="PANTHER" id="PTHR46910:SF18">
    <property type="entry name" value="ZN(II)2CYS6 TRANSCRIPTION FACTOR (EUROFUNG)"/>
    <property type="match status" value="1"/>
</dbReference>
<dbReference type="Proteomes" id="UP001642482">
    <property type="component" value="Unassembled WGS sequence"/>
</dbReference>
<dbReference type="Pfam" id="PF04082">
    <property type="entry name" value="Fungal_trans"/>
    <property type="match status" value="1"/>
</dbReference>